<proteinExistence type="predicted"/>
<gene>
    <name evidence="1" type="ORF">SAMN05443661_101202</name>
</gene>
<evidence type="ECO:0000313" key="2">
    <source>
        <dbReference type="Proteomes" id="UP000182829"/>
    </source>
</evidence>
<organism evidence="1 2">
    <name type="scientific">Natronobacterium gregoryi</name>
    <dbReference type="NCBI Taxonomy" id="44930"/>
    <lineage>
        <taxon>Archaea</taxon>
        <taxon>Methanobacteriati</taxon>
        <taxon>Methanobacteriota</taxon>
        <taxon>Stenosarchaea group</taxon>
        <taxon>Halobacteria</taxon>
        <taxon>Halobacteriales</taxon>
        <taxon>Natrialbaceae</taxon>
        <taxon>Natronobacterium</taxon>
    </lineage>
</organism>
<evidence type="ECO:0008006" key="3">
    <source>
        <dbReference type="Google" id="ProtNLM"/>
    </source>
</evidence>
<name>A0A1I3IZS7_9EURY</name>
<protein>
    <recommendedName>
        <fullName evidence="3">ArsR family transcriptional regulator</fullName>
    </recommendedName>
</protein>
<dbReference type="EMBL" id="FORO01000001">
    <property type="protein sequence ID" value="SFI53522.1"/>
    <property type="molecule type" value="Genomic_DNA"/>
</dbReference>
<dbReference type="AlphaFoldDB" id="A0A1I3IZS7"/>
<evidence type="ECO:0000313" key="1">
    <source>
        <dbReference type="EMBL" id="SFI53522.1"/>
    </source>
</evidence>
<accession>A0A1I3IZS7</accession>
<dbReference type="OMA" id="DHEFITW"/>
<dbReference type="RefSeq" id="WP_015233782.1">
    <property type="nucleotide sequence ID" value="NZ_FORO01000001.1"/>
</dbReference>
<reference evidence="1 2" key="1">
    <citation type="submission" date="2016-10" db="EMBL/GenBank/DDBJ databases">
        <authorList>
            <person name="de Groot N.N."/>
        </authorList>
    </citation>
    <scope>NUCLEOTIDE SEQUENCE [LARGE SCALE GENOMIC DNA]</scope>
    <source>
        <strain evidence="1 2">SP2</strain>
    </source>
</reference>
<dbReference type="Proteomes" id="UP000182829">
    <property type="component" value="Unassembled WGS sequence"/>
</dbReference>
<dbReference type="GeneID" id="14210158"/>
<sequence>MRNMDIRVENGRRVTEKWDDVFEAMAAEPRRQLIASLHDVPPDESVSLPESAVNPNVPVNSDQLRQELYHWHLPLLADQGFVDWDPDSLIASRGPNFDDVGTVFDVVHSTADQLPDSLVVGCQRLEREREKETGD</sequence>